<reference evidence="3 4" key="1">
    <citation type="submission" date="2019-02" db="EMBL/GenBank/DDBJ databases">
        <title>Deep-cultivation of Planctomycetes and their phenomic and genomic characterization uncovers novel biology.</title>
        <authorList>
            <person name="Wiegand S."/>
            <person name="Jogler M."/>
            <person name="Boedeker C."/>
            <person name="Pinto D."/>
            <person name="Vollmers J."/>
            <person name="Rivas-Marin E."/>
            <person name="Kohn T."/>
            <person name="Peeters S.H."/>
            <person name="Heuer A."/>
            <person name="Rast P."/>
            <person name="Oberbeckmann S."/>
            <person name="Bunk B."/>
            <person name="Jeske O."/>
            <person name="Meyerdierks A."/>
            <person name="Storesund J.E."/>
            <person name="Kallscheuer N."/>
            <person name="Luecker S."/>
            <person name="Lage O.M."/>
            <person name="Pohl T."/>
            <person name="Merkel B.J."/>
            <person name="Hornburger P."/>
            <person name="Mueller R.-W."/>
            <person name="Bruemmer F."/>
            <person name="Labrenz M."/>
            <person name="Spormann A.M."/>
            <person name="Op Den Camp H."/>
            <person name="Overmann J."/>
            <person name="Amann R."/>
            <person name="Jetten M.S.M."/>
            <person name="Mascher T."/>
            <person name="Medema M.H."/>
            <person name="Devos D.P."/>
            <person name="Kaster A.-K."/>
            <person name="Ovreas L."/>
            <person name="Rohde M."/>
            <person name="Galperin M.Y."/>
            <person name="Jogler C."/>
        </authorList>
    </citation>
    <scope>NUCLEOTIDE SEQUENCE [LARGE SCALE GENOMIC DNA]</scope>
    <source>
        <strain evidence="3 4">CA13</strain>
    </source>
</reference>
<feature type="region of interest" description="Disordered" evidence="1">
    <location>
        <begin position="250"/>
        <end position="275"/>
    </location>
</feature>
<dbReference type="RefSeq" id="WP_146395813.1">
    <property type="nucleotide sequence ID" value="NZ_SJPJ01000001.1"/>
</dbReference>
<organism evidence="3 4">
    <name type="scientific">Novipirellula herctigrandis</name>
    <dbReference type="NCBI Taxonomy" id="2527986"/>
    <lineage>
        <taxon>Bacteria</taxon>
        <taxon>Pseudomonadati</taxon>
        <taxon>Planctomycetota</taxon>
        <taxon>Planctomycetia</taxon>
        <taxon>Pirellulales</taxon>
        <taxon>Pirellulaceae</taxon>
        <taxon>Novipirellula</taxon>
    </lineage>
</organism>
<feature type="compositionally biased region" description="Low complexity" evidence="1">
    <location>
        <begin position="252"/>
        <end position="265"/>
    </location>
</feature>
<proteinExistence type="predicted"/>
<evidence type="ECO:0000256" key="1">
    <source>
        <dbReference type="SAM" id="MobiDB-lite"/>
    </source>
</evidence>
<dbReference type="Gene3D" id="3.40.50.1460">
    <property type="match status" value="1"/>
</dbReference>
<comment type="caution">
    <text evidence="3">The sequence shown here is derived from an EMBL/GenBank/DDBJ whole genome shotgun (WGS) entry which is preliminary data.</text>
</comment>
<dbReference type="Proteomes" id="UP000315010">
    <property type="component" value="Unassembled WGS sequence"/>
</dbReference>
<sequence length="506" mass="55134">MKKKSTSRGAKQSALIVGVGNYAPEVGKLPAVANDVRAMGDLLASRKGMFTKATTKVLLNSQAKRGSVLNQLKSLFQNAPAEGTVFAYLAGHGMVLGNEYFYLPYDYDRSQPKLSSVPLAELKAMFDATTANRAFLWLDCCHAGGVLRRRSGPDETTIINRTLKAVKGTGKVIVAACKPDQSAYEDSGIGHGLFTDALVRGLRGEAKTTSGEVTAGSLYDFIDQCVTHPSQQPMFFGEQTGRIVLMNHGPRKAASGASSKPSKASKSSKKNPTAVRAKGTWVMLGEDFHLASKVRSHSDGSIDLTLTPHSPESEARIVSLKPRGFSHRGKIRYAADKDACDVEVLEVVNEIERGKPCYTVRLKSGEQTTNQMMEMSVQGLSPDEIAQRRIGRLLFNDPPSTSSSGYGEEQFIENAISGSFSDVKIDGSVIQEIYRLHGESSDWRSFARLKAISMMKASCAIEHVLELTIGPVRASRVKVSFRGVRPQRYANQEPTSIRLDGYCRLE</sequence>
<name>A0A5C5YZU2_9BACT</name>
<evidence type="ECO:0000259" key="2">
    <source>
        <dbReference type="Pfam" id="PF00656"/>
    </source>
</evidence>
<evidence type="ECO:0000313" key="4">
    <source>
        <dbReference type="Proteomes" id="UP000315010"/>
    </source>
</evidence>
<dbReference type="GO" id="GO:0006508">
    <property type="term" value="P:proteolysis"/>
    <property type="evidence" value="ECO:0007669"/>
    <property type="project" value="InterPro"/>
</dbReference>
<dbReference type="EMBL" id="SJPJ01000001">
    <property type="protein sequence ID" value="TWT80642.1"/>
    <property type="molecule type" value="Genomic_DNA"/>
</dbReference>
<keyword evidence="4" id="KW-1185">Reference proteome</keyword>
<protein>
    <submittedName>
        <fullName evidence="3">Caspase domain protein</fullName>
    </submittedName>
</protein>
<feature type="domain" description="Peptidase C14 caspase" evidence="2">
    <location>
        <begin position="13"/>
        <end position="235"/>
    </location>
</feature>
<dbReference type="PANTHER" id="PTHR22576:SF37">
    <property type="entry name" value="MUCOSA-ASSOCIATED LYMPHOID TISSUE LYMPHOMA TRANSLOCATION PROTEIN 1"/>
    <property type="match status" value="1"/>
</dbReference>
<dbReference type="InterPro" id="IPR029030">
    <property type="entry name" value="Caspase-like_dom_sf"/>
</dbReference>
<dbReference type="InterPro" id="IPR011600">
    <property type="entry name" value="Pept_C14_caspase"/>
</dbReference>
<gene>
    <name evidence="3" type="ORF">CA13_20870</name>
</gene>
<accession>A0A5C5YZU2</accession>
<dbReference type="AlphaFoldDB" id="A0A5C5YZU2"/>
<dbReference type="OrthoDB" id="230341at2"/>
<evidence type="ECO:0000313" key="3">
    <source>
        <dbReference type="EMBL" id="TWT80642.1"/>
    </source>
</evidence>
<dbReference type="PANTHER" id="PTHR22576">
    <property type="entry name" value="MUCOSA ASSOCIATED LYMPHOID TISSUE LYMPHOMA TRANSLOCATION PROTEIN 1/PARACASPASE"/>
    <property type="match status" value="1"/>
</dbReference>
<dbReference type="GO" id="GO:0004197">
    <property type="term" value="F:cysteine-type endopeptidase activity"/>
    <property type="evidence" value="ECO:0007669"/>
    <property type="project" value="InterPro"/>
</dbReference>
<dbReference type="InterPro" id="IPR052039">
    <property type="entry name" value="Caspase-related_regulators"/>
</dbReference>
<dbReference type="Pfam" id="PF00656">
    <property type="entry name" value="Peptidase_C14"/>
    <property type="match status" value="1"/>
</dbReference>
<dbReference type="SUPFAM" id="SSF52129">
    <property type="entry name" value="Caspase-like"/>
    <property type="match status" value="1"/>
</dbReference>